<gene>
    <name evidence="3" type="ORF">FNW02_37605</name>
</gene>
<dbReference type="InterPro" id="IPR011990">
    <property type="entry name" value="TPR-like_helical_dom_sf"/>
</dbReference>
<feature type="signal peptide" evidence="1">
    <location>
        <begin position="1"/>
        <end position="25"/>
    </location>
</feature>
<feature type="domain" description="CHAT" evidence="2">
    <location>
        <begin position="561"/>
        <end position="836"/>
    </location>
</feature>
<dbReference type="SUPFAM" id="SSF48452">
    <property type="entry name" value="TPR-like"/>
    <property type="match status" value="2"/>
</dbReference>
<comment type="caution">
    <text evidence="3">The sequence shown here is derived from an EMBL/GenBank/DDBJ whole genome shotgun (WGS) entry which is preliminary data.</text>
</comment>
<evidence type="ECO:0000256" key="1">
    <source>
        <dbReference type="SAM" id="SignalP"/>
    </source>
</evidence>
<dbReference type="InterPro" id="IPR019734">
    <property type="entry name" value="TPR_rpt"/>
</dbReference>
<proteinExistence type="predicted"/>
<reference evidence="3" key="1">
    <citation type="submission" date="2019-07" db="EMBL/GenBank/DDBJ databases">
        <title>Toxilogical consequences of a new and cryptic species of cyanobacteria (Komarekiella delphini-convector) recovered from the epidermis of a bottlenose dolphin and 1500 ft. in the air.</title>
        <authorList>
            <person name="Brown A.O."/>
            <person name="Dvorak P."/>
            <person name="Villanueva C.D."/>
            <person name="Foss A.J."/>
            <person name="Garvey A.D."/>
            <person name="Gibson Q.A."/>
            <person name="Johansen J.R."/>
            <person name="Casamatta D.A."/>
        </authorList>
    </citation>
    <scope>NUCLEOTIDE SEQUENCE</scope>
    <source>
        <strain evidence="3">SJRDD-AB1</strain>
    </source>
</reference>
<accession>A0AA40VW29</accession>
<keyword evidence="4" id="KW-1185">Reference proteome</keyword>
<dbReference type="EMBL" id="VJXY01000144">
    <property type="protein sequence ID" value="MBD6621258.1"/>
    <property type="molecule type" value="Genomic_DNA"/>
</dbReference>
<keyword evidence="1" id="KW-0732">Signal</keyword>
<dbReference type="InterPro" id="IPR024983">
    <property type="entry name" value="CHAT_dom"/>
</dbReference>
<dbReference type="Proteomes" id="UP001165986">
    <property type="component" value="Unassembled WGS sequence"/>
</dbReference>
<dbReference type="PANTHER" id="PTHR10098:SF112">
    <property type="entry name" value="SLR0380 PROTEIN"/>
    <property type="match status" value="1"/>
</dbReference>
<evidence type="ECO:0000313" key="4">
    <source>
        <dbReference type="Proteomes" id="UP001165986"/>
    </source>
</evidence>
<evidence type="ECO:0000313" key="3">
    <source>
        <dbReference type="EMBL" id="MBD6621258.1"/>
    </source>
</evidence>
<name>A0AA40VW29_9NOST</name>
<feature type="chain" id="PRO_5041385002" evidence="1">
    <location>
        <begin position="26"/>
        <end position="838"/>
    </location>
</feature>
<dbReference type="RefSeq" id="WP_191762577.1">
    <property type="nucleotide sequence ID" value="NZ_VJXY01000144.1"/>
</dbReference>
<dbReference type="Gene3D" id="1.25.40.10">
    <property type="entry name" value="Tetratricopeptide repeat domain"/>
    <property type="match status" value="2"/>
</dbReference>
<dbReference type="AlphaFoldDB" id="A0AA40VW29"/>
<protein>
    <submittedName>
        <fullName evidence="3">CHAT domain-containing protein</fullName>
    </submittedName>
</protein>
<sequence>MIKIKYCFNYLLLSILGLSASASYAPFTLAETVNQQAKQNQAELLTQKGHWQLNQGQAQEASQSWQQATKIYRQLQDSEGITGSLINENLALQTLGLYPRACETLLEALKMNAWICAPTQLQLTESIENLLSSAIHKLEPTQVYLLGLQNLGDALRLIGKLNESEVVLKKTLLLAQQTTPKYDVSGIRLSLASTKQTIYKRLQDKYYWVEEPELRQENVNLIQNKALESLEIYQFLISTSSVPREIQLQSQQHRLNLLLDFSKWLKREASSGNKSLTNISPSITQQIQFSVTLLLKNSSQFSQLPPTQRVYAKLNLANSLNQLQDKQLQSSALQYAQEALQTAKSINDQQLLSYSFGTLGKLAKRPEQSQAYFEKALGWAQSVHAWEIAYQWQQQLGDLYKKQGKVEEALLAYSAAIDNITQVRNNLSASNTDLQLSFYEKVEPVYRNYMRLLLDSSNPDLEKVIQTNERLQIAELENFLKCGKLDLITLKEIKNLNSAFGIIHIIDLDDRIEVIVQSPDKSLHRHSVASKLIREHVDNLLNNLQNKNLIDTDEYALILPYQALYKLLIAPINKHLPSSGTLVFTLDQSFQSLPMGLLHDGKDYLLKRYSVAVTLGSRVRPPKLLYREQFKALIAGLSKISQNFNDHQYTLENMPPLPQSKKEIEDIEQQVNSSLVLLDKNFTLQQLKQNLSKDNFPIIHIATHGQFSSDPYKTIILMYDRAINVLELDRLLKGENQADTAAIELLVLSACETAKGNKRSILGIAGIAAQAGARSTVASLWRVDADSTALLMKEFYKELKNGKPKAEALRQAQLSLMSNPEYRHPFYWAPFLLIGSWL</sequence>
<dbReference type="Pfam" id="PF12770">
    <property type="entry name" value="CHAT"/>
    <property type="match status" value="1"/>
</dbReference>
<dbReference type="PANTHER" id="PTHR10098">
    <property type="entry name" value="RAPSYN-RELATED"/>
    <property type="match status" value="1"/>
</dbReference>
<dbReference type="SMART" id="SM00028">
    <property type="entry name" value="TPR"/>
    <property type="match status" value="4"/>
</dbReference>
<evidence type="ECO:0000259" key="2">
    <source>
        <dbReference type="Pfam" id="PF12770"/>
    </source>
</evidence>
<organism evidence="3 4">
    <name type="scientific">Komarekiella delphini-convector SJRDD-AB1</name>
    <dbReference type="NCBI Taxonomy" id="2593771"/>
    <lineage>
        <taxon>Bacteria</taxon>
        <taxon>Bacillati</taxon>
        <taxon>Cyanobacteriota</taxon>
        <taxon>Cyanophyceae</taxon>
        <taxon>Nostocales</taxon>
        <taxon>Nostocaceae</taxon>
        <taxon>Komarekiella</taxon>
        <taxon>Komarekiella delphini-convector</taxon>
    </lineage>
</organism>